<dbReference type="AlphaFoldDB" id="A0A2P2QVB4"/>
<name>A0A2P2QVB4_RHIMU</name>
<evidence type="ECO:0000313" key="1">
    <source>
        <dbReference type="EMBL" id="MBX70933.1"/>
    </source>
</evidence>
<accession>A0A2P2QVB4</accession>
<organism evidence="1">
    <name type="scientific">Rhizophora mucronata</name>
    <name type="common">Asiatic mangrove</name>
    <dbReference type="NCBI Taxonomy" id="61149"/>
    <lineage>
        <taxon>Eukaryota</taxon>
        <taxon>Viridiplantae</taxon>
        <taxon>Streptophyta</taxon>
        <taxon>Embryophyta</taxon>
        <taxon>Tracheophyta</taxon>
        <taxon>Spermatophyta</taxon>
        <taxon>Magnoliopsida</taxon>
        <taxon>eudicotyledons</taxon>
        <taxon>Gunneridae</taxon>
        <taxon>Pentapetalae</taxon>
        <taxon>rosids</taxon>
        <taxon>fabids</taxon>
        <taxon>Malpighiales</taxon>
        <taxon>Rhizophoraceae</taxon>
        <taxon>Rhizophora</taxon>
    </lineage>
</organism>
<sequence>MSFKSIGSSGLLFSLMAKCSFLSSSRTPG</sequence>
<proteinExistence type="predicted"/>
<reference evidence="1" key="1">
    <citation type="submission" date="2018-02" db="EMBL/GenBank/DDBJ databases">
        <title>Rhizophora mucronata_Transcriptome.</title>
        <authorList>
            <person name="Meera S.P."/>
            <person name="Sreeshan A."/>
            <person name="Augustine A."/>
        </authorList>
    </citation>
    <scope>NUCLEOTIDE SEQUENCE</scope>
    <source>
        <tissue evidence="1">Leaf</tissue>
    </source>
</reference>
<dbReference type="EMBL" id="GGEC01090449">
    <property type="protein sequence ID" value="MBX70933.1"/>
    <property type="molecule type" value="Transcribed_RNA"/>
</dbReference>
<protein>
    <submittedName>
        <fullName evidence="1">Uncharacterized protein</fullName>
    </submittedName>
</protein>